<dbReference type="InParanoid" id="G4TLN0"/>
<evidence type="ECO:0000313" key="1">
    <source>
        <dbReference type="EMBL" id="CCA72223.1"/>
    </source>
</evidence>
<dbReference type="HOGENOM" id="CLU_055669_0_0_1"/>
<evidence type="ECO:0000313" key="2">
    <source>
        <dbReference type="Proteomes" id="UP000007148"/>
    </source>
</evidence>
<dbReference type="EMBL" id="CAFZ01000154">
    <property type="protein sequence ID" value="CCA72223.1"/>
    <property type="molecule type" value="Genomic_DNA"/>
</dbReference>
<sequence length="401" mass="46966">MSPILTDRIPVEIWQRILRFAIHVPVFFETDPTVVYGASAFPTYCDDRQYWDMERERNAFQRVCFSWYSYLRAFDHRLVYISDVLHGVVPAESLRRAYRIYISMCKRQCRKCRKADSHEGWTVPAPRSGRRETWNLEILEMDAEWDILIEYLSRHNRLANLGALIRRNHQHNTKLESICSLRFYYGLRGNEMQHLNNITTLQLQSVEWLRSHSLPQLRHLSIYLHTAALPEFVTWLQDHGYRLLTLYCQGIFSKFDVTPSIWLLCPEATALQLPPTFKWIPPPSSHPITHLRLDLALRLNLEEEACSYCGTAHPGVMEFPVLSVEEFIDSGICQAAFNDSWSWMVRGFSVPTDILCLVAILRMHGVLLVDKDHLTIEDYWVAELEVARWGIRDYTNVLFGF</sequence>
<keyword evidence="2" id="KW-1185">Reference proteome</keyword>
<reference evidence="1 2" key="1">
    <citation type="journal article" date="2011" name="PLoS Pathog.">
        <title>Endophytic Life Strategies Decoded by Genome and Transcriptome Analyses of the Mutualistic Root Symbiont Piriformospora indica.</title>
        <authorList>
            <person name="Zuccaro A."/>
            <person name="Lahrmann U."/>
            <person name="Guldener U."/>
            <person name="Langen G."/>
            <person name="Pfiffi S."/>
            <person name="Biedenkopf D."/>
            <person name="Wong P."/>
            <person name="Samans B."/>
            <person name="Grimm C."/>
            <person name="Basiewicz M."/>
            <person name="Murat C."/>
            <person name="Martin F."/>
            <person name="Kogel K.H."/>
        </authorList>
    </citation>
    <scope>NUCLEOTIDE SEQUENCE [LARGE SCALE GENOMIC DNA]</scope>
    <source>
        <strain evidence="1 2">DSM 11827</strain>
    </source>
</reference>
<accession>G4TLN0</accession>
<organism evidence="1 2">
    <name type="scientific">Serendipita indica (strain DSM 11827)</name>
    <name type="common">Root endophyte fungus</name>
    <name type="synonym">Piriformospora indica</name>
    <dbReference type="NCBI Taxonomy" id="1109443"/>
    <lineage>
        <taxon>Eukaryota</taxon>
        <taxon>Fungi</taxon>
        <taxon>Dikarya</taxon>
        <taxon>Basidiomycota</taxon>
        <taxon>Agaricomycotina</taxon>
        <taxon>Agaricomycetes</taxon>
        <taxon>Sebacinales</taxon>
        <taxon>Serendipitaceae</taxon>
        <taxon>Serendipita</taxon>
    </lineage>
</organism>
<evidence type="ECO:0008006" key="3">
    <source>
        <dbReference type="Google" id="ProtNLM"/>
    </source>
</evidence>
<dbReference type="Proteomes" id="UP000007148">
    <property type="component" value="Unassembled WGS sequence"/>
</dbReference>
<proteinExistence type="predicted"/>
<protein>
    <recommendedName>
        <fullName evidence="3">F-box domain-containing protein</fullName>
    </recommendedName>
</protein>
<name>G4TLN0_SERID</name>
<gene>
    <name evidence="1" type="ORF">PIIN_06158</name>
</gene>
<dbReference type="AlphaFoldDB" id="G4TLN0"/>
<comment type="caution">
    <text evidence="1">The sequence shown here is derived from an EMBL/GenBank/DDBJ whole genome shotgun (WGS) entry which is preliminary data.</text>
</comment>
<dbReference type="OrthoDB" id="3135357at2759"/>